<gene>
    <name evidence="1" type="ORF">DY000_02012560</name>
</gene>
<dbReference type="EMBL" id="QGKV02000759">
    <property type="protein sequence ID" value="KAF3562501.1"/>
    <property type="molecule type" value="Genomic_DNA"/>
</dbReference>
<sequence length="129" mass="14411">MGIASKGPRIALRELRRGCTVSGQEVGPRPWARIDRELVFRELSGVDSVVTSFDPNTPLKGSTSTSYTTQKPCKESSRLLDLLPGNYTLNSFKNQHYSRKTCSLRRIHLPSNYSGINLDAVRFPCGILR</sequence>
<organism evidence="1 2">
    <name type="scientific">Brassica cretica</name>
    <name type="common">Mustard</name>
    <dbReference type="NCBI Taxonomy" id="69181"/>
    <lineage>
        <taxon>Eukaryota</taxon>
        <taxon>Viridiplantae</taxon>
        <taxon>Streptophyta</taxon>
        <taxon>Embryophyta</taxon>
        <taxon>Tracheophyta</taxon>
        <taxon>Spermatophyta</taxon>
        <taxon>Magnoliopsida</taxon>
        <taxon>eudicotyledons</taxon>
        <taxon>Gunneridae</taxon>
        <taxon>Pentapetalae</taxon>
        <taxon>rosids</taxon>
        <taxon>malvids</taxon>
        <taxon>Brassicales</taxon>
        <taxon>Brassicaceae</taxon>
        <taxon>Brassiceae</taxon>
        <taxon>Brassica</taxon>
    </lineage>
</organism>
<evidence type="ECO:0000313" key="1">
    <source>
        <dbReference type="EMBL" id="KAF3562501.1"/>
    </source>
</evidence>
<reference evidence="1 2" key="1">
    <citation type="journal article" date="2020" name="BMC Genomics">
        <title>Intraspecific diversification of the crop wild relative Brassica cretica Lam. using demographic model selection.</title>
        <authorList>
            <person name="Kioukis A."/>
            <person name="Michalopoulou V.A."/>
            <person name="Briers L."/>
            <person name="Pirintsos S."/>
            <person name="Studholme D.J."/>
            <person name="Pavlidis P."/>
            <person name="Sarris P.F."/>
        </authorList>
    </citation>
    <scope>NUCLEOTIDE SEQUENCE [LARGE SCALE GENOMIC DNA]</scope>
    <source>
        <strain evidence="2">cv. PFS-1207/04</strain>
    </source>
</reference>
<name>A0ABQ7CSI7_BRACR</name>
<dbReference type="Pfam" id="PF06697">
    <property type="entry name" value="DUF1191"/>
    <property type="match status" value="1"/>
</dbReference>
<accession>A0ABQ7CSI7</accession>
<evidence type="ECO:0000313" key="2">
    <source>
        <dbReference type="Proteomes" id="UP000266723"/>
    </source>
</evidence>
<keyword evidence="2" id="KW-1185">Reference proteome</keyword>
<dbReference type="Proteomes" id="UP000266723">
    <property type="component" value="Unassembled WGS sequence"/>
</dbReference>
<proteinExistence type="predicted"/>
<dbReference type="InterPro" id="IPR010605">
    <property type="entry name" value="DUF1191"/>
</dbReference>
<comment type="caution">
    <text evidence="1">The sequence shown here is derived from an EMBL/GenBank/DDBJ whole genome shotgun (WGS) entry which is preliminary data.</text>
</comment>
<protein>
    <submittedName>
        <fullName evidence="1">Uncharacterized protein</fullName>
    </submittedName>
</protein>